<dbReference type="OMA" id="NYCEAAI"/>
<comment type="similarity">
    <text evidence="3">Belongs to the DNA2/NAM7 helicase family.</text>
</comment>
<keyword evidence="11" id="KW-0255">Endonuclease</keyword>
<evidence type="ECO:0000256" key="8">
    <source>
        <dbReference type="ARBA" id="ARBA00022722"/>
    </source>
</evidence>
<evidence type="ECO:0000256" key="19">
    <source>
        <dbReference type="ARBA" id="ARBA00023204"/>
    </source>
</evidence>
<evidence type="ECO:0000256" key="9">
    <source>
        <dbReference type="ARBA" id="ARBA00022723"/>
    </source>
</evidence>
<comment type="cofactor">
    <cofactor evidence="1">
        <name>[4Fe-4S] cluster</name>
        <dbReference type="ChEBI" id="CHEBI:49883"/>
    </cofactor>
</comment>
<evidence type="ECO:0000259" key="24">
    <source>
        <dbReference type="Pfam" id="PF08696"/>
    </source>
</evidence>
<dbReference type="InParanoid" id="A8WSR1"/>
<dbReference type="Pfam" id="PF13087">
    <property type="entry name" value="AAA_12"/>
    <property type="match status" value="1"/>
</dbReference>
<evidence type="ECO:0000256" key="18">
    <source>
        <dbReference type="ARBA" id="ARBA00023125"/>
    </source>
</evidence>
<keyword evidence="18" id="KW-0238">DNA-binding</keyword>
<dbReference type="InterPro" id="IPR041679">
    <property type="entry name" value="DNA2/NAM7-like_C"/>
</dbReference>
<dbReference type="GO" id="GO:0006281">
    <property type="term" value="P:DNA repair"/>
    <property type="evidence" value="ECO:0007669"/>
    <property type="project" value="UniProtKB-KW"/>
</dbReference>
<evidence type="ECO:0000313" key="29">
    <source>
        <dbReference type="WormBase" id="CBG03123"/>
    </source>
</evidence>
<keyword evidence="12" id="KW-0227">DNA damage</keyword>
<protein>
    <recommendedName>
        <fullName evidence="5">DNA replication ATP-dependent helicase/nuclease DNA2</fullName>
        <ecNumber evidence="4">3.6.4.12</ecNumber>
    </recommendedName>
</protein>
<dbReference type="InterPro" id="IPR050534">
    <property type="entry name" value="Coronavir_polyprotein_1ab"/>
</dbReference>
<dbReference type="WormBase" id="CBG03123">
    <property type="protein sequence ID" value="CBP40961"/>
    <property type="gene ID" value="WBGene00026049"/>
    <property type="gene designation" value="Cbr-dna-2"/>
</dbReference>
<keyword evidence="10" id="KW-0547">Nucleotide-binding</keyword>
<feature type="domain" description="DNA2/NAM7 helicase helicase" evidence="25">
    <location>
        <begin position="801"/>
        <end position="862"/>
    </location>
</feature>
<evidence type="ECO:0000256" key="17">
    <source>
        <dbReference type="ARBA" id="ARBA00023014"/>
    </source>
</evidence>
<gene>
    <name evidence="29" type="primary">dna-2</name>
    <name evidence="27" type="synonym">Cbr-dna-2</name>
    <name evidence="29" type="ORF">CBG03123</name>
    <name evidence="27" type="ORF">CBG_03123</name>
</gene>
<evidence type="ECO:0000256" key="15">
    <source>
        <dbReference type="ARBA" id="ARBA00022840"/>
    </source>
</evidence>
<dbReference type="FunFam" id="3.40.50.300:FF:000915">
    <property type="entry name" value="DNA replication ATP-dependent helicase/nuclease DNA2"/>
    <property type="match status" value="1"/>
</dbReference>
<dbReference type="InterPro" id="IPR014808">
    <property type="entry name" value="DNA_replication_fac_Dna2_N"/>
</dbReference>
<evidence type="ECO:0000256" key="12">
    <source>
        <dbReference type="ARBA" id="ARBA00022763"/>
    </source>
</evidence>
<evidence type="ECO:0000256" key="13">
    <source>
        <dbReference type="ARBA" id="ARBA00022801"/>
    </source>
</evidence>
<keyword evidence="14" id="KW-0347">Helicase</keyword>
<dbReference type="FunCoup" id="A8WSR1">
    <property type="interactions" value="2165"/>
</dbReference>
<dbReference type="GO" id="GO:0046872">
    <property type="term" value="F:metal ion binding"/>
    <property type="evidence" value="ECO:0007669"/>
    <property type="project" value="UniProtKB-KW"/>
</dbReference>
<evidence type="ECO:0000256" key="3">
    <source>
        <dbReference type="ARBA" id="ARBA00007913"/>
    </source>
</evidence>
<dbReference type="EMBL" id="HE601438">
    <property type="protein sequence ID" value="CAP23520.2"/>
    <property type="molecule type" value="Genomic_DNA"/>
</dbReference>
<evidence type="ECO:0000256" key="16">
    <source>
        <dbReference type="ARBA" id="ARBA00023004"/>
    </source>
</evidence>
<dbReference type="GO" id="GO:0016887">
    <property type="term" value="F:ATP hydrolysis activity"/>
    <property type="evidence" value="ECO:0007669"/>
    <property type="project" value="RHEA"/>
</dbReference>
<dbReference type="AlphaFoldDB" id="A8WSR1"/>
<dbReference type="InterPro" id="IPR027417">
    <property type="entry name" value="P-loop_NTPase"/>
</dbReference>
<dbReference type="eggNOG" id="KOG1805">
    <property type="taxonomic scope" value="Eukaryota"/>
</dbReference>
<evidence type="ECO:0000256" key="10">
    <source>
        <dbReference type="ARBA" id="ARBA00022741"/>
    </source>
</evidence>
<dbReference type="GO" id="GO:0000014">
    <property type="term" value="F:single-stranded DNA endodeoxyribonuclease activity"/>
    <property type="evidence" value="ECO:0007669"/>
    <property type="project" value="EnsemblMetazoa"/>
</dbReference>
<dbReference type="PANTHER" id="PTHR43788:SF8">
    <property type="entry name" value="DNA-BINDING PROTEIN SMUBP-2"/>
    <property type="match status" value="1"/>
</dbReference>
<keyword evidence="8" id="KW-0540">Nuclease</keyword>
<dbReference type="InterPro" id="IPR047187">
    <property type="entry name" value="SF1_C_Upf1"/>
</dbReference>
<evidence type="ECO:0000256" key="22">
    <source>
        <dbReference type="ARBA" id="ARBA00047995"/>
    </source>
</evidence>
<dbReference type="FunFam" id="3.40.50.300:FF:000789">
    <property type="entry name" value="DNA replication ATP-dependent helicase/nuclease DNA2"/>
    <property type="match status" value="1"/>
</dbReference>
<dbReference type="GO" id="GO:0003677">
    <property type="term" value="F:DNA binding"/>
    <property type="evidence" value="ECO:0007669"/>
    <property type="project" value="UniProtKB-KW"/>
</dbReference>
<dbReference type="Pfam" id="PF08696">
    <property type="entry name" value="Dna2"/>
    <property type="match status" value="1"/>
</dbReference>
<evidence type="ECO:0000256" key="7">
    <source>
        <dbReference type="ARBA" id="ARBA00022705"/>
    </source>
</evidence>
<evidence type="ECO:0000256" key="2">
    <source>
        <dbReference type="ARBA" id="ARBA00004123"/>
    </source>
</evidence>
<evidence type="ECO:0000313" key="27">
    <source>
        <dbReference type="EMBL" id="CAP23520.2"/>
    </source>
</evidence>
<dbReference type="Gene3D" id="3.40.50.300">
    <property type="entry name" value="P-loop containing nucleotide triphosphate hydrolases"/>
    <property type="match status" value="3"/>
</dbReference>
<dbReference type="PANTHER" id="PTHR43788">
    <property type="entry name" value="DNA2/NAM7 HELICASE FAMILY MEMBER"/>
    <property type="match status" value="1"/>
</dbReference>
<dbReference type="GO" id="GO:0017116">
    <property type="term" value="F:single-stranded DNA helicase activity"/>
    <property type="evidence" value="ECO:0007669"/>
    <property type="project" value="EnsemblMetazoa"/>
</dbReference>
<evidence type="ECO:0000256" key="14">
    <source>
        <dbReference type="ARBA" id="ARBA00022806"/>
    </source>
</evidence>
<evidence type="ECO:0000256" key="11">
    <source>
        <dbReference type="ARBA" id="ARBA00022759"/>
    </source>
</evidence>
<dbReference type="STRING" id="6238.A8WSR1"/>
<name>A8WSR1_CAEBR</name>
<dbReference type="GO" id="GO:0051539">
    <property type="term" value="F:4 iron, 4 sulfur cluster binding"/>
    <property type="evidence" value="ECO:0007669"/>
    <property type="project" value="UniProtKB-KW"/>
</dbReference>
<evidence type="ECO:0000256" key="21">
    <source>
        <dbReference type="ARBA" id="ARBA00023268"/>
    </source>
</evidence>
<dbReference type="CDD" id="cd18808">
    <property type="entry name" value="SF1_C_Upf1"/>
    <property type="match status" value="1"/>
</dbReference>
<dbReference type="GO" id="GO:0071932">
    <property type="term" value="P:replication fork reversal"/>
    <property type="evidence" value="ECO:0000318"/>
    <property type="project" value="GO_Central"/>
</dbReference>
<keyword evidence="21" id="KW-0511">Multifunctional enzyme</keyword>
<keyword evidence="7" id="KW-0235">DNA replication</keyword>
<dbReference type="GO" id="GO:0005524">
    <property type="term" value="F:ATP binding"/>
    <property type="evidence" value="ECO:0007669"/>
    <property type="project" value="UniProtKB-KW"/>
</dbReference>
<keyword evidence="13" id="KW-0378">Hydrolase</keyword>
<dbReference type="GO" id="GO:0005737">
    <property type="term" value="C:cytoplasm"/>
    <property type="evidence" value="ECO:0000318"/>
    <property type="project" value="GO_Central"/>
</dbReference>
<evidence type="ECO:0000256" key="6">
    <source>
        <dbReference type="ARBA" id="ARBA00022485"/>
    </source>
</evidence>
<evidence type="ECO:0000259" key="25">
    <source>
        <dbReference type="Pfam" id="PF13086"/>
    </source>
</evidence>
<feature type="domain" description="DNA replication factor Dna2 N-terminal" evidence="24">
    <location>
        <begin position="148"/>
        <end position="349"/>
    </location>
</feature>
<evidence type="ECO:0000313" key="28">
    <source>
        <dbReference type="Proteomes" id="UP000008549"/>
    </source>
</evidence>
<keyword evidence="17" id="KW-0411">Iron-sulfur</keyword>
<dbReference type="InterPro" id="IPR011604">
    <property type="entry name" value="PDDEXK-like_dom_sf"/>
</dbReference>
<keyword evidence="19" id="KW-0234">DNA repair</keyword>
<keyword evidence="20" id="KW-0539">Nucleus</keyword>
<evidence type="ECO:0000256" key="23">
    <source>
        <dbReference type="SAM" id="MobiDB-lite"/>
    </source>
</evidence>
<dbReference type="InterPro" id="IPR041677">
    <property type="entry name" value="DNA2/NAM7_AAA_11"/>
</dbReference>
<dbReference type="Gene3D" id="3.90.320.10">
    <property type="match status" value="1"/>
</dbReference>
<dbReference type="GO" id="GO:0005634">
    <property type="term" value="C:nucleus"/>
    <property type="evidence" value="ECO:0007669"/>
    <property type="project" value="UniProtKB-SubCell"/>
</dbReference>
<keyword evidence="9" id="KW-0479">Metal-binding</keyword>
<feature type="domain" description="DNA2/NAM7 helicase-like C-terminal" evidence="26">
    <location>
        <begin position="871"/>
        <end position="1099"/>
    </location>
</feature>
<dbReference type="SUPFAM" id="SSF52540">
    <property type="entry name" value="P-loop containing nucleoside triphosphate hydrolases"/>
    <property type="match status" value="1"/>
</dbReference>
<keyword evidence="6" id="KW-0004">4Fe-4S</keyword>
<evidence type="ECO:0000256" key="1">
    <source>
        <dbReference type="ARBA" id="ARBA00001966"/>
    </source>
</evidence>
<dbReference type="GO" id="GO:0043139">
    <property type="term" value="F:5'-3' DNA helicase activity"/>
    <property type="evidence" value="ECO:0007669"/>
    <property type="project" value="EnsemblMetazoa"/>
</dbReference>
<sequence length="1123" mass="126704">MESRKRQLSDVASEDFETKRLKVDVKENVNEYSNDSFDDFCSTILKNSPGKRKPIYPLFLSVRQYRFSEDIPRQRSQKIHLEDVDDDDDSFDTPATSSKVLPTPKKSTIKDSGVAGFPCLFDDDNVVYLTVTKVDKREEGCIDLECVDKQRKTRVIYLQDQWAELDVEVGNAINLIAPQVWGNDDYIVNNQKGIVILNPNALVSCTAVASATFCARKTILNEKFKFGNASNKAMLLGNIVHEIFQTAITNKKRPLVDSDLLKIWTTQAPKYAEDLVALSFTPTCLDAELQPYFSVICNWINKHYPTSTGLFTKREPLPSKSQLLEVHDIEENIWDSKLGLKGKVDVTMRTKSKKGMESLELKTGKSSQSSEHAGQVLLYCMMQSSRYEQPIGPGNILYLKDGISRCVNPRAPELSGILQQRNMLSVSFEDPTTNKLPAPRQDSRFCGKCDHKVMCSFYQKNEEKFVKSNDSLKDFAEREMAHLEQSHMDYASNWIRWISAEWKCERERVQVQNKDLWLKSIEERVEEKTCISDLHSISEEISNSQRVIITFSRKSTVTDSPFRPGDVCLLSNKKNVAIAFTVIDFVSDDVIKISSDKTVKCRYDAPFHLDKYTSMSTHSTTLGNLVYFLQNDEIGMRLRNVLVDLLPPAIVDINGANISAAVKKIIIKAKLNNEQRRAVVHALATEDYMIVEGLPGSGKTTLISVLIQCLVATNKKVLLTAFTHSAVDNILGKLTKEVSNEKILRLGSSSTIKDDVRTLTLKSKLEGETSEDYYVAVRRVMKTTVVGLASFPFGIQLFQPIVACTCHHVPRELLFSYRHFDVVIIDEASMVLEPLLLPVLATSKKFVLVGDCQQLTPLVVSRKAKQEGASISTMEKLQKNHPTAVVSLTSQYRMNRELSALSSKLFYENRLICGNEAVSRSSLDRSGSYAVPIDLDGNFCFDHIRKALSGDIADSCVFLDTQSPINHSMQCENGESCGMNNDGEAKIISELCQRFIESGVKPNEIGVMSAYRKQVDHIRNVVKNEDLEVNNGKSIIYTRTLFFQVNTIDSYQGREKRVIIWSLTWTDNSDKKSELLRDERRINVALTRARQKLVVVGCKKSAESIPVLYRFSQLLTNHLTVPH</sequence>
<feature type="region of interest" description="Disordered" evidence="23">
    <location>
        <begin position="78"/>
        <end position="106"/>
    </location>
</feature>
<dbReference type="CDD" id="cd22318">
    <property type="entry name" value="DNA2_N-like"/>
    <property type="match status" value="1"/>
</dbReference>
<dbReference type="Proteomes" id="UP000008549">
    <property type="component" value="Unassembled WGS sequence"/>
</dbReference>
<keyword evidence="28" id="KW-1185">Reference proteome</keyword>
<dbReference type="EC" id="3.6.4.12" evidence="4"/>
<evidence type="ECO:0000259" key="26">
    <source>
        <dbReference type="Pfam" id="PF13087"/>
    </source>
</evidence>
<organism evidence="27 28">
    <name type="scientific">Caenorhabditis briggsae</name>
    <dbReference type="NCBI Taxonomy" id="6238"/>
    <lineage>
        <taxon>Eukaryota</taxon>
        <taxon>Metazoa</taxon>
        <taxon>Ecdysozoa</taxon>
        <taxon>Nematoda</taxon>
        <taxon>Chromadorea</taxon>
        <taxon>Rhabditida</taxon>
        <taxon>Rhabditina</taxon>
        <taxon>Rhabditomorpha</taxon>
        <taxon>Rhabditoidea</taxon>
        <taxon>Rhabditidae</taxon>
        <taxon>Peloderinae</taxon>
        <taxon>Caenorhabditis</taxon>
    </lineage>
</organism>
<reference evidence="27 28" key="2">
    <citation type="journal article" date="2011" name="PLoS Genet.">
        <title>Caenorhabditis briggsae recombinant inbred line genotypes reveal inter-strain incompatibility and the evolution of recombination.</title>
        <authorList>
            <person name="Ross J.A."/>
            <person name="Koboldt D.C."/>
            <person name="Staisch J.E."/>
            <person name="Chamberlin H.M."/>
            <person name="Gupta B.P."/>
            <person name="Miller R.D."/>
            <person name="Baird S.E."/>
            <person name="Haag E.S."/>
        </authorList>
    </citation>
    <scope>NUCLEOTIDE SEQUENCE [LARGE SCALE GENOMIC DNA]</scope>
    <source>
        <strain evidence="27 28">AF16</strain>
    </source>
</reference>
<evidence type="ECO:0000256" key="20">
    <source>
        <dbReference type="ARBA" id="ARBA00023242"/>
    </source>
</evidence>
<dbReference type="Pfam" id="PF13086">
    <property type="entry name" value="AAA_11"/>
    <property type="match status" value="2"/>
</dbReference>
<keyword evidence="15" id="KW-0067">ATP-binding</keyword>
<proteinExistence type="inferred from homology"/>
<comment type="catalytic activity">
    <reaction evidence="22">
        <text>ATP + H2O = ADP + phosphate + H(+)</text>
        <dbReference type="Rhea" id="RHEA:13065"/>
        <dbReference type="ChEBI" id="CHEBI:15377"/>
        <dbReference type="ChEBI" id="CHEBI:15378"/>
        <dbReference type="ChEBI" id="CHEBI:30616"/>
        <dbReference type="ChEBI" id="CHEBI:43474"/>
        <dbReference type="ChEBI" id="CHEBI:456216"/>
        <dbReference type="EC" id="3.6.4.12"/>
    </reaction>
</comment>
<comment type="subcellular location">
    <subcellularLocation>
        <location evidence="2">Nucleus</location>
    </subcellularLocation>
</comment>
<evidence type="ECO:0000256" key="4">
    <source>
        <dbReference type="ARBA" id="ARBA00012551"/>
    </source>
</evidence>
<dbReference type="GO" id="GO:0003723">
    <property type="term" value="F:RNA binding"/>
    <property type="evidence" value="ECO:0000318"/>
    <property type="project" value="GO_Central"/>
</dbReference>
<dbReference type="HOGENOM" id="CLU_001666_2_0_1"/>
<feature type="domain" description="DNA2/NAM7 helicase helicase" evidence="25">
    <location>
        <begin position="670"/>
        <end position="772"/>
    </location>
</feature>
<evidence type="ECO:0000256" key="5">
    <source>
        <dbReference type="ARBA" id="ARBA00021516"/>
    </source>
</evidence>
<dbReference type="GO" id="GO:0017108">
    <property type="term" value="F:5'-flap endonuclease activity"/>
    <property type="evidence" value="ECO:0000318"/>
    <property type="project" value="GO_Central"/>
</dbReference>
<accession>A8WSR1</accession>
<reference evidence="27 28" key="1">
    <citation type="journal article" date="2003" name="PLoS Biol.">
        <title>The genome sequence of Caenorhabditis briggsae: a platform for comparative genomics.</title>
        <authorList>
            <person name="Stein L.D."/>
            <person name="Bao Z."/>
            <person name="Blasiar D."/>
            <person name="Blumenthal T."/>
            <person name="Brent M.R."/>
            <person name="Chen N."/>
            <person name="Chinwalla A."/>
            <person name="Clarke L."/>
            <person name="Clee C."/>
            <person name="Coghlan A."/>
            <person name="Coulson A."/>
            <person name="D'Eustachio P."/>
            <person name="Fitch D.H."/>
            <person name="Fulton L.A."/>
            <person name="Fulton R.E."/>
            <person name="Griffiths-Jones S."/>
            <person name="Harris T.W."/>
            <person name="Hillier L.W."/>
            <person name="Kamath R."/>
            <person name="Kuwabara P.E."/>
            <person name="Mardis E.R."/>
            <person name="Marra M.A."/>
            <person name="Miner T.L."/>
            <person name="Minx P."/>
            <person name="Mullikin J.C."/>
            <person name="Plumb R.W."/>
            <person name="Rogers J."/>
            <person name="Schein J.E."/>
            <person name="Sohrmann M."/>
            <person name="Spieth J."/>
            <person name="Stajich J.E."/>
            <person name="Wei C."/>
            <person name="Willey D."/>
            <person name="Wilson R.K."/>
            <person name="Durbin R."/>
            <person name="Waterston R.H."/>
        </authorList>
    </citation>
    <scope>NUCLEOTIDE SEQUENCE [LARGE SCALE GENOMIC DNA]</scope>
    <source>
        <strain evidence="27 28">AF16</strain>
    </source>
</reference>
<keyword evidence="16" id="KW-0408">Iron</keyword>